<dbReference type="Pfam" id="PF02931">
    <property type="entry name" value="Neur_chan_LBD"/>
    <property type="match status" value="1"/>
</dbReference>
<reference evidence="8" key="1">
    <citation type="submission" date="2021-10" db="EMBL/GenBank/DDBJ databases">
        <title>Tropical sea cucumber genome reveals ecological adaptation and Cuvierian tubules defense mechanism.</title>
        <authorList>
            <person name="Chen T."/>
        </authorList>
    </citation>
    <scope>NUCLEOTIDE SEQUENCE</scope>
    <source>
        <strain evidence="8">Nanhai2018</strain>
        <tissue evidence="8">Muscle</tissue>
    </source>
</reference>
<keyword evidence="8" id="KW-0675">Receptor</keyword>
<evidence type="ECO:0000259" key="6">
    <source>
        <dbReference type="Pfam" id="PF02931"/>
    </source>
</evidence>
<proteinExistence type="predicted"/>
<keyword evidence="4 5" id="KW-0472">Membrane</keyword>
<dbReference type="PRINTS" id="PR00252">
    <property type="entry name" value="NRIONCHANNEL"/>
</dbReference>
<dbReference type="InterPro" id="IPR006029">
    <property type="entry name" value="Neurotrans-gated_channel_TM"/>
</dbReference>
<keyword evidence="2 5" id="KW-0812">Transmembrane</keyword>
<comment type="caution">
    <text evidence="8">The sequence shown here is derived from an EMBL/GenBank/DDBJ whole genome shotgun (WGS) entry which is preliminary data.</text>
</comment>
<dbReference type="InterPro" id="IPR006202">
    <property type="entry name" value="Neur_chan_lig-bd"/>
</dbReference>
<dbReference type="InterPro" id="IPR006201">
    <property type="entry name" value="Neur_channel"/>
</dbReference>
<dbReference type="SUPFAM" id="SSF90112">
    <property type="entry name" value="Neurotransmitter-gated ion-channel transmembrane pore"/>
    <property type="match status" value="1"/>
</dbReference>
<comment type="subcellular location">
    <subcellularLocation>
        <location evidence="1">Membrane</location>
        <topology evidence="1">Multi-pass membrane protein</topology>
    </subcellularLocation>
</comment>
<dbReference type="FunFam" id="2.70.170.10:FF:000028">
    <property type="entry name" value="AcetylCholine Receptor"/>
    <property type="match status" value="1"/>
</dbReference>
<feature type="transmembrane region" description="Helical" evidence="5">
    <location>
        <begin position="236"/>
        <end position="258"/>
    </location>
</feature>
<dbReference type="OrthoDB" id="5809364at2759"/>
<evidence type="ECO:0000313" key="9">
    <source>
        <dbReference type="Proteomes" id="UP001152320"/>
    </source>
</evidence>
<dbReference type="SUPFAM" id="SSF63712">
    <property type="entry name" value="Nicotinic receptor ligand binding domain-like"/>
    <property type="match status" value="1"/>
</dbReference>
<organism evidence="8 9">
    <name type="scientific">Holothuria leucospilota</name>
    <name type="common">Black long sea cucumber</name>
    <name type="synonym">Mertensiothuria leucospilota</name>
    <dbReference type="NCBI Taxonomy" id="206669"/>
    <lineage>
        <taxon>Eukaryota</taxon>
        <taxon>Metazoa</taxon>
        <taxon>Echinodermata</taxon>
        <taxon>Eleutherozoa</taxon>
        <taxon>Echinozoa</taxon>
        <taxon>Holothuroidea</taxon>
        <taxon>Aspidochirotacea</taxon>
        <taxon>Aspidochirotida</taxon>
        <taxon>Holothuriidae</taxon>
        <taxon>Holothuria</taxon>
    </lineage>
</organism>
<dbReference type="InterPro" id="IPR036734">
    <property type="entry name" value="Neur_chan_lig-bd_sf"/>
</dbReference>
<keyword evidence="3 5" id="KW-1133">Transmembrane helix</keyword>
<dbReference type="GO" id="GO:0004888">
    <property type="term" value="F:transmembrane signaling receptor activity"/>
    <property type="evidence" value="ECO:0007669"/>
    <property type="project" value="InterPro"/>
</dbReference>
<keyword evidence="9" id="KW-1185">Reference proteome</keyword>
<evidence type="ECO:0000256" key="4">
    <source>
        <dbReference type="ARBA" id="ARBA00023136"/>
    </source>
</evidence>
<dbReference type="InterPro" id="IPR036719">
    <property type="entry name" value="Neuro-gated_channel_TM_sf"/>
</dbReference>
<feature type="domain" description="Neurotransmitter-gated ion-channel ligand-binding" evidence="6">
    <location>
        <begin position="24"/>
        <end position="234"/>
    </location>
</feature>
<evidence type="ECO:0000256" key="2">
    <source>
        <dbReference type="ARBA" id="ARBA00022692"/>
    </source>
</evidence>
<dbReference type="CDD" id="cd19051">
    <property type="entry name" value="LGIC_TM_cation"/>
    <property type="match status" value="1"/>
</dbReference>
<dbReference type="Proteomes" id="UP001152320">
    <property type="component" value="Chromosome 3"/>
</dbReference>
<feature type="domain" description="Neurotransmitter-gated ion-channel transmembrane" evidence="7">
    <location>
        <begin position="242"/>
        <end position="285"/>
    </location>
</feature>
<dbReference type="PANTHER" id="PTHR18945">
    <property type="entry name" value="NEUROTRANSMITTER GATED ION CHANNEL"/>
    <property type="match status" value="1"/>
</dbReference>
<gene>
    <name evidence="8" type="ORF">HOLleu_08099</name>
</gene>
<feature type="transmembrane region" description="Helical" evidence="5">
    <location>
        <begin position="500"/>
        <end position="521"/>
    </location>
</feature>
<dbReference type="Gene3D" id="1.20.58.390">
    <property type="entry name" value="Neurotransmitter-gated ion-channel transmembrane domain"/>
    <property type="match status" value="1"/>
</dbReference>
<feature type="transmembrane region" description="Helical" evidence="5">
    <location>
        <begin position="313"/>
        <end position="338"/>
    </location>
</feature>
<dbReference type="Gene3D" id="2.70.170.10">
    <property type="entry name" value="Neurotransmitter-gated ion-channel ligand-binding domain"/>
    <property type="match status" value="1"/>
</dbReference>
<evidence type="ECO:0000256" key="5">
    <source>
        <dbReference type="SAM" id="Phobius"/>
    </source>
</evidence>
<sequence length="536" mass="61725">MSNNMNIYLYSGHNDVTKALASRSLASQLIHNYGSKTLLPRRNVSGSTPPTKLTMRLKPSALIALNENDQMIILASTTKLEWRDEYLTWDPNDHCNVTKVDIHAEDIWLPDLTLYNNVDVKFIRFPPDTTLKVHHTGMVSWYIPVITSSLCILQGHYFPFDQQVCSLTFGSWSNDVSKLEIVADTSPDAREVVFQSNKVWELTKFESSSYLKKYDCCMHEFSHLVYKITFRRQPSFYVITICFPCAALSLLLLVVFWVPHEAGEKISMATDSLLALILFQQLVATLRPPSGNGLQVLGKSLKLSVLFADFYNYYIYFLTMIILSCTTIASSVVVRSLYFGKGKGLPPKLIRKLTHSRLCAIFIEVPHTADELDTLEQSISSATEKQFGDLFYDEELVDRERKWRAEYEKRKERAAGMSRDMSQRKKATCLRELMGPDDKIDNTQNEFSEEDFARELEKAKRKENLDMYVLMRELTKQRPSVEDIKEKEKYKREWKLVAKAIDRIVFLIHMVATIGITVYVYTTIASNIELRTHEES</sequence>
<dbReference type="EMBL" id="JAIZAY010000003">
    <property type="protein sequence ID" value="KAJ8045155.1"/>
    <property type="molecule type" value="Genomic_DNA"/>
</dbReference>
<dbReference type="AlphaFoldDB" id="A0A9Q1CI73"/>
<evidence type="ECO:0000313" key="8">
    <source>
        <dbReference type="EMBL" id="KAJ8045155.1"/>
    </source>
</evidence>
<accession>A0A9Q1CI73</accession>
<dbReference type="CDD" id="cd18989">
    <property type="entry name" value="LGIC_ECD_cation"/>
    <property type="match status" value="1"/>
</dbReference>
<dbReference type="InterPro" id="IPR038050">
    <property type="entry name" value="Neuro_actylchol_rec"/>
</dbReference>
<evidence type="ECO:0000259" key="7">
    <source>
        <dbReference type="Pfam" id="PF02932"/>
    </source>
</evidence>
<evidence type="ECO:0000256" key="3">
    <source>
        <dbReference type="ARBA" id="ARBA00022989"/>
    </source>
</evidence>
<dbReference type="Pfam" id="PF02932">
    <property type="entry name" value="Neur_chan_memb"/>
    <property type="match status" value="1"/>
</dbReference>
<name>A0A9Q1CI73_HOLLE</name>
<dbReference type="GO" id="GO:0005230">
    <property type="term" value="F:extracellular ligand-gated monoatomic ion channel activity"/>
    <property type="evidence" value="ECO:0007669"/>
    <property type="project" value="InterPro"/>
</dbReference>
<protein>
    <submittedName>
        <fullName evidence="8">Neuronal acetylcholine receptor subunit alpha-9</fullName>
    </submittedName>
</protein>
<evidence type="ECO:0000256" key="1">
    <source>
        <dbReference type="ARBA" id="ARBA00004141"/>
    </source>
</evidence>
<dbReference type="GO" id="GO:0016020">
    <property type="term" value="C:membrane"/>
    <property type="evidence" value="ECO:0007669"/>
    <property type="project" value="UniProtKB-SubCell"/>
</dbReference>